<dbReference type="EMBL" id="FZNT01000005">
    <property type="protein sequence ID" value="SNR54666.1"/>
    <property type="molecule type" value="Genomic_DNA"/>
</dbReference>
<feature type="transmembrane region" description="Helical" evidence="5">
    <location>
        <begin position="253"/>
        <end position="272"/>
    </location>
</feature>
<feature type="transmembrane region" description="Helical" evidence="5">
    <location>
        <begin position="24"/>
        <end position="44"/>
    </location>
</feature>
<protein>
    <submittedName>
        <fullName evidence="7">Sulfate permease, SulP family</fullName>
    </submittedName>
</protein>
<evidence type="ECO:0000256" key="5">
    <source>
        <dbReference type="SAM" id="Phobius"/>
    </source>
</evidence>
<dbReference type="CDD" id="cd07042">
    <property type="entry name" value="STAS_SulP_like_sulfate_transporter"/>
    <property type="match status" value="1"/>
</dbReference>
<gene>
    <name evidence="7" type="ORF">SAMN06265371_10539</name>
</gene>
<dbReference type="GO" id="GO:0016020">
    <property type="term" value="C:membrane"/>
    <property type="evidence" value="ECO:0007669"/>
    <property type="project" value="UniProtKB-SubCell"/>
</dbReference>
<dbReference type="InterPro" id="IPR036513">
    <property type="entry name" value="STAS_dom_sf"/>
</dbReference>
<dbReference type="InterPro" id="IPR001902">
    <property type="entry name" value="SLC26A/SulP_fam"/>
</dbReference>
<feature type="domain" description="STAS" evidence="6">
    <location>
        <begin position="439"/>
        <end position="554"/>
    </location>
</feature>
<comment type="subcellular location">
    <subcellularLocation>
        <location evidence="1">Membrane</location>
        <topology evidence="1">Multi-pass membrane protein</topology>
    </subcellularLocation>
</comment>
<dbReference type="Pfam" id="PF00916">
    <property type="entry name" value="Sulfate_transp"/>
    <property type="match status" value="1"/>
</dbReference>
<dbReference type="NCBIfam" id="TIGR00815">
    <property type="entry name" value="sulP"/>
    <property type="match status" value="1"/>
</dbReference>
<evidence type="ECO:0000313" key="7">
    <source>
        <dbReference type="EMBL" id="SNR54666.1"/>
    </source>
</evidence>
<dbReference type="InterPro" id="IPR018045">
    <property type="entry name" value="S04_transporter_CS"/>
</dbReference>
<proteinExistence type="predicted"/>
<sequence length="576" mass="63504">MLKNIVPILEWLPGYKKAWIKGDIGAGLTVGIMLIPQGIAYAMIAGLPPIYGLYTAMIPQLVYAVFGTSRQLAVGPVAMDSLIVASGVGAIAAVGSEYFIFLAILLAFMMGVIQLLFGVFRLGFLVNFLSKPVISGFTSAAALIIGLNQLKYLFGVQMPRSNQLQLIIYEAFKQIQHINWPTFLIGAIGIILIIFLKKRFNKIPGSLVVVVLGILVVRLFHLEQYGVSIVGEIPQGLPSFKIPQFSWEIMEQLAPLGLTLALIGFMEAISVAKSIEAQHSDYKVDANKELIALGLGNIVGSFFQSYSSTGGFSRTAVNNSNGAKTPLAAIFSALVVAFTLLFLTPLFYYLPKAIIASIIMVAVFGLLDFKVPNQLWKYTKRDLIILNVTLIVTATIGIKEGIMTGVILSLVMLIYKTTKPHVAILGRVPGTKMYRNIDRFDDLEVRDDVLVIRFDAQLHFANSTYFKDTLISESINKGPNLRLVIINGKSLNSLDSSGIYVLKEVIDYFKSKNIKLYFCGLNGPVRDTLYKSEIISDIGQELCFLKTQDAIDAYEENKNSEEINVENFKYVKQTNS</sequence>
<feature type="transmembrane region" description="Helical" evidence="5">
    <location>
        <begin position="383"/>
        <end position="415"/>
    </location>
</feature>
<evidence type="ECO:0000256" key="1">
    <source>
        <dbReference type="ARBA" id="ARBA00004141"/>
    </source>
</evidence>
<reference evidence="7 8" key="1">
    <citation type="submission" date="2017-06" db="EMBL/GenBank/DDBJ databases">
        <authorList>
            <person name="Kim H.J."/>
            <person name="Triplett B.A."/>
        </authorList>
    </citation>
    <scope>NUCLEOTIDE SEQUENCE [LARGE SCALE GENOMIC DNA]</scope>
    <source>
        <strain evidence="7 8">DSM 29150</strain>
    </source>
</reference>
<evidence type="ECO:0000259" key="6">
    <source>
        <dbReference type="PROSITE" id="PS50801"/>
    </source>
</evidence>
<feature type="transmembrane region" description="Helical" evidence="5">
    <location>
        <begin position="98"/>
        <end position="120"/>
    </location>
</feature>
<dbReference type="Proteomes" id="UP000198384">
    <property type="component" value="Unassembled WGS sequence"/>
</dbReference>
<feature type="transmembrane region" description="Helical" evidence="5">
    <location>
        <begin position="73"/>
        <end position="92"/>
    </location>
</feature>
<feature type="transmembrane region" description="Helical" evidence="5">
    <location>
        <begin position="178"/>
        <end position="196"/>
    </location>
</feature>
<dbReference type="InterPro" id="IPR002645">
    <property type="entry name" value="STAS_dom"/>
</dbReference>
<feature type="transmembrane region" description="Helical" evidence="5">
    <location>
        <begin position="327"/>
        <end position="348"/>
    </location>
</feature>
<name>A0A238X6L0_9FLAO</name>
<feature type="transmembrane region" description="Helical" evidence="5">
    <location>
        <begin position="132"/>
        <end position="154"/>
    </location>
</feature>
<evidence type="ECO:0000256" key="4">
    <source>
        <dbReference type="ARBA" id="ARBA00023136"/>
    </source>
</evidence>
<dbReference type="Gene3D" id="3.30.750.24">
    <property type="entry name" value="STAS domain"/>
    <property type="match status" value="1"/>
</dbReference>
<evidence type="ECO:0000256" key="2">
    <source>
        <dbReference type="ARBA" id="ARBA00022692"/>
    </source>
</evidence>
<dbReference type="OrthoDB" id="9771198at2"/>
<dbReference type="Pfam" id="PF01740">
    <property type="entry name" value="STAS"/>
    <property type="match status" value="1"/>
</dbReference>
<evidence type="ECO:0000313" key="8">
    <source>
        <dbReference type="Proteomes" id="UP000198384"/>
    </source>
</evidence>
<accession>A0A238X6L0</accession>
<keyword evidence="8" id="KW-1185">Reference proteome</keyword>
<keyword evidence="4 5" id="KW-0472">Membrane</keyword>
<dbReference type="RefSeq" id="WP_089381547.1">
    <property type="nucleotide sequence ID" value="NZ_FZNT01000005.1"/>
</dbReference>
<feature type="transmembrane region" description="Helical" evidence="5">
    <location>
        <begin position="203"/>
        <end position="221"/>
    </location>
</feature>
<feature type="transmembrane region" description="Helical" evidence="5">
    <location>
        <begin position="354"/>
        <end position="371"/>
    </location>
</feature>
<dbReference type="GO" id="GO:0008271">
    <property type="term" value="F:secondary active sulfate transmembrane transporter activity"/>
    <property type="evidence" value="ECO:0007669"/>
    <property type="project" value="InterPro"/>
</dbReference>
<dbReference type="PANTHER" id="PTHR11814">
    <property type="entry name" value="SULFATE TRANSPORTER"/>
    <property type="match status" value="1"/>
</dbReference>
<dbReference type="PROSITE" id="PS50801">
    <property type="entry name" value="STAS"/>
    <property type="match status" value="1"/>
</dbReference>
<dbReference type="PROSITE" id="PS01130">
    <property type="entry name" value="SLC26A"/>
    <property type="match status" value="1"/>
</dbReference>
<evidence type="ECO:0000256" key="3">
    <source>
        <dbReference type="ARBA" id="ARBA00022989"/>
    </source>
</evidence>
<dbReference type="InterPro" id="IPR011547">
    <property type="entry name" value="SLC26A/SulP_dom"/>
</dbReference>
<dbReference type="SUPFAM" id="SSF52091">
    <property type="entry name" value="SpoIIaa-like"/>
    <property type="match status" value="1"/>
</dbReference>
<organism evidence="7 8">
    <name type="scientific">Lutibacter agarilyticus</name>
    <dbReference type="NCBI Taxonomy" id="1109740"/>
    <lineage>
        <taxon>Bacteria</taxon>
        <taxon>Pseudomonadati</taxon>
        <taxon>Bacteroidota</taxon>
        <taxon>Flavobacteriia</taxon>
        <taxon>Flavobacteriales</taxon>
        <taxon>Flavobacteriaceae</taxon>
        <taxon>Lutibacter</taxon>
    </lineage>
</organism>
<dbReference type="AlphaFoldDB" id="A0A238X6L0"/>
<keyword evidence="3 5" id="KW-1133">Transmembrane helix</keyword>
<keyword evidence="2 5" id="KW-0812">Transmembrane</keyword>
<feature type="transmembrane region" description="Helical" evidence="5">
    <location>
        <begin position="50"/>
        <end position="66"/>
    </location>
</feature>